<keyword evidence="7" id="KW-1185">Reference proteome</keyword>
<dbReference type="OrthoDB" id="464934at2"/>
<feature type="transmembrane region" description="Helical" evidence="5">
    <location>
        <begin position="108"/>
        <end position="127"/>
    </location>
</feature>
<dbReference type="KEGG" id="hadh:FRZ61_10000"/>
<feature type="transmembrane region" description="Helical" evidence="5">
    <location>
        <begin position="6"/>
        <end position="26"/>
    </location>
</feature>
<dbReference type="InterPro" id="IPR001129">
    <property type="entry name" value="Membr-assoc_MAPEG"/>
</dbReference>
<dbReference type="Proteomes" id="UP000325797">
    <property type="component" value="Chromosome"/>
</dbReference>
<accession>A0A5J6MUJ3</accession>
<dbReference type="Pfam" id="PF01124">
    <property type="entry name" value="MAPEG"/>
    <property type="match status" value="1"/>
</dbReference>
<dbReference type="InterPro" id="IPR050997">
    <property type="entry name" value="MAPEG"/>
</dbReference>
<dbReference type="SUPFAM" id="SSF161084">
    <property type="entry name" value="MAPEG domain-like"/>
    <property type="match status" value="1"/>
</dbReference>
<evidence type="ECO:0000256" key="2">
    <source>
        <dbReference type="ARBA" id="ARBA00022692"/>
    </source>
</evidence>
<organism evidence="6 7">
    <name type="scientific">Hypericibacter adhaerens</name>
    <dbReference type="NCBI Taxonomy" id="2602016"/>
    <lineage>
        <taxon>Bacteria</taxon>
        <taxon>Pseudomonadati</taxon>
        <taxon>Pseudomonadota</taxon>
        <taxon>Alphaproteobacteria</taxon>
        <taxon>Rhodospirillales</taxon>
        <taxon>Dongiaceae</taxon>
        <taxon>Hypericibacter</taxon>
    </lineage>
</organism>
<dbReference type="AlphaFoldDB" id="A0A5J6MUJ3"/>
<evidence type="ECO:0000256" key="4">
    <source>
        <dbReference type="ARBA" id="ARBA00023136"/>
    </source>
</evidence>
<evidence type="ECO:0000256" key="3">
    <source>
        <dbReference type="ARBA" id="ARBA00022989"/>
    </source>
</evidence>
<dbReference type="GO" id="GO:0004364">
    <property type="term" value="F:glutathione transferase activity"/>
    <property type="evidence" value="ECO:0007669"/>
    <property type="project" value="TreeGrafter"/>
</dbReference>
<sequence length="132" mass="14331">MADPYAWPALATIAALLVYLASFALASRMRAKHRVVAPSTEGPEEFKRALRIQANTLEQLVPFLASLWLFALFLSPVWAALLGAVWVAGRIFYLVAYFRDPATRGPGFVIAAAACIMLLLGALVGVIDRLLS</sequence>
<keyword evidence="3 5" id="KW-1133">Transmembrane helix</keyword>
<name>A0A5J6MUJ3_9PROT</name>
<dbReference type="PANTHER" id="PTHR10250">
    <property type="entry name" value="MICROSOMAL GLUTATHIONE S-TRANSFERASE"/>
    <property type="match status" value="1"/>
</dbReference>
<dbReference type="Gene3D" id="1.20.120.550">
    <property type="entry name" value="Membrane associated eicosanoid/glutathione metabolism-like domain"/>
    <property type="match status" value="1"/>
</dbReference>
<dbReference type="GO" id="GO:0006691">
    <property type="term" value="P:leukotriene metabolic process"/>
    <property type="evidence" value="ECO:0007669"/>
    <property type="project" value="UniProtKB-ARBA"/>
</dbReference>
<dbReference type="EMBL" id="CP042582">
    <property type="protein sequence ID" value="QEX21079.1"/>
    <property type="molecule type" value="Genomic_DNA"/>
</dbReference>
<evidence type="ECO:0000313" key="6">
    <source>
        <dbReference type="EMBL" id="QEX21079.1"/>
    </source>
</evidence>
<feature type="transmembrane region" description="Helical" evidence="5">
    <location>
        <begin position="60"/>
        <end position="88"/>
    </location>
</feature>
<dbReference type="PANTHER" id="PTHR10250:SF15">
    <property type="entry name" value="MICROSOMAL GLUTATHIONE S-TRANSFERASE-RELATED"/>
    <property type="match status" value="1"/>
</dbReference>
<protein>
    <submittedName>
        <fullName evidence="6">Glutathione S-transferase</fullName>
    </submittedName>
</protein>
<evidence type="ECO:0000256" key="1">
    <source>
        <dbReference type="ARBA" id="ARBA00004141"/>
    </source>
</evidence>
<dbReference type="RefSeq" id="WP_151115357.1">
    <property type="nucleotide sequence ID" value="NZ_CP042582.1"/>
</dbReference>
<dbReference type="GO" id="GO:0004602">
    <property type="term" value="F:glutathione peroxidase activity"/>
    <property type="evidence" value="ECO:0007669"/>
    <property type="project" value="TreeGrafter"/>
</dbReference>
<keyword evidence="2 5" id="KW-0812">Transmembrane</keyword>
<evidence type="ECO:0000256" key="5">
    <source>
        <dbReference type="SAM" id="Phobius"/>
    </source>
</evidence>
<evidence type="ECO:0000313" key="7">
    <source>
        <dbReference type="Proteomes" id="UP000325797"/>
    </source>
</evidence>
<dbReference type="GO" id="GO:0016020">
    <property type="term" value="C:membrane"/>
    <property type="evidence" value="ECO:0007669"/>
    <property type="project" value="UniProtKB-SubCell"/>
</dbReference>
<proteinExistence type="predicted"/>
<dbReference type="InterPro" id="IPR023352">
    <property type="entry name" value="MAPEG-like_dom_sf"/>
</dbReference>
<reference evidence="6 7" key="1">
    <citation type="submission" date="2019-08" db="EMBL/GenBank/DDBJ databases">
        <title>Hyperibacter terrae gen. nov., sp. nov. and Hyperibacter viscosus sp. nov., two new members in the family Rhodospirillaceae isolated from the rhizosphere of Hypericum perforatum.</title>
        <authorList>
            <person name="Noviana Z."/>
        </authorList>
    </citation>
    <scope>NUCLEOTIDE SEQUENCE [LARGE SCALE GENOMIC DNA]</scope>
    <source>
        <strain evidence="6 7">R5959</strain>
    </source>
</reference>
<keyword evidence="4 5" id="KW-0472">Membrane</keyword>
<comment type="subcellular location">
    <subcellularLocation>
        <location evidence="1">Membrane</location>
        <topology evidence="1">Multi-pass membrane protein</topology>
    </subcellularLocation>
</comment>
<gene>
    <name evidence="6" type="ORF">FRZ61_10000</name>
</gene>
<keyword evidence="6" id="KW-0808">Transferase</keyword>